<name>A0ABX2CBF7_9BRAD</name>
<evidence type="ECO:0000256" key="1">
    <source>
        <dbReference type="SAM" id="MobiDB-lite"/>
    </source>
</evidence>
<sequence>MGARPRTASSRRVAAARPVTTTRTSKLRGLAEGYRSGLEEKVAAQLSTLEVPAKYEQYKLNYEVPARTATYTPDFVLPNGIIIETKGRWVTEDRKKHRLIKACHPNLDIRFVFSNPNTKIGKQSKTTYAMFCEKLGFLFAKALIPREWVDEPACPKRLAANAAAFKK</sequence>
<dbReference type="SUPFAM" id="SSF52980">
    <property type="entry name" value="Restriction endonuclease-like"/>
    <property type="match status" value="1"/>
</dbReference>
<dbReference type="EMBL" id="JABFDN010000001">
    <property type="protein sequence ID" value="NPU64617.1"/>
    <property type="molecule type" value="Genomic_DNA"/>
</dbReference>
<dbReference type="CDD" id="cd22324">
    <property type="entry name" value="Endonuclease_I"/>
    <property type="match status" value="1"/>
</dbReference>
<dbReference type="InterPro" id="IPR008029">
    <property type="entry name" value="Phage_T7_Gp3_endoDNaseI"/>
</dbReference>
<feature type="region of interest" description="Disordered" evidence="1">
    <location>
        <begin position="1"/>
        <end position="22"/>
    </location>
</feature>
<reference evidence="2" key="1">
    <citation type="submission" date="2020-05" db="EMBL/GenBank/DDBJ databases">
        <title>Nod-independent and nitrogen-fixing Bradyrhizobium aeschynomene sp. nov. isolated from nodules of Aeschynomene indica.</title>
        <authorList>
            <person name="Zhang Z."/>
        </authorList>
    </citation>
    <scope>NUCLEOTIDE SEQUENCE</scope>
    <source>
        <strain evidence="2">83012</strain>
    </source>
</reference>
<evidence type="ECO:0000313" key="2">
    <source>
        <dbReference type="EMBL" id="NPU64617.1"/>
    </source>
</evidence>
<accession>A0ABX2CBF7</accession>
<dbReference type="Proteomes" id="UP000886476">
    <property type="component" value="Unassembled WGS sequence"/>
</dbReference>
<proteinExistence type="predicted"/>
<comment type="caution">
    <text evidence="2">The sequence shown here is derived from an EMBL/GenBank/DDBJ whole genome shotgun (WGS) entry which is preliminary data.</text>
</comment>
<evidence type="ECO:0000313" key="3">
    <source>
        <dbReference type="Proteomes" id="UP000886476"/>
    </source>
</evidence>
<gene>
    <name evidence="2" type="ORF">HL667_06370</name>
</gene>
<dbReference type="InterPro" id="IPR011335">
    <property type="entry name" value="Restrct_endonuc-II-like"/>
</dbReference>
<protein>
    <submittedName>
        <fullName evidence="2">Endodeoxyribonuclease</fullName>
    </submittedName>
</protein>
<keyword evidence="3" id="KW-1185">Reference proteome</keyword>
<dbReference type="Pfam" id="PF05367">
    <property type="entry name" value="Phage_endo_I"/>
    <property type="match status" value="1"/>
</dbReference>
<dbReference type="Gene3D" id="3.40.91.30">
    <property type="match status" value="1"/>
</dbReference>
<organism evidence="2 3">
    <name type="scientific">Bradyrhizobium aeschynomenes</name>
    <dbReference type="NCBI Taxonomy" id="2734909"/>
    <lineage>
        <taxon>Bacteria</taxon>
        <taxon>Pseudomonadati</taxon>
        <taxon>Pseudomonadota</taxon>
        <taxon>Alphaproteobacteria</taxon>
        <taxon>Hyphomicrobiales</taxon>
        <taxon>Nitrobacteraceae</taxon>
        <taxon>Bradyrhizobium</taxon>
    </lineage>
</organism>